<dbReference type="AlphaFoldDB" id="A0A9D7SWD0"/>
<evidence type="ECO:0000313" key="2">
    <source>
        <dbReference type="Proteomes" id="UP000808337"/>
    </source>
</evidence>
<comment type="caution">
    <text evidence="1">The sequence shown here is derived from an EMBL/GenBank/DDBJ whole genome shotgun (WGS) entry which is preliminary data.</text>
</comment>
<name>A0A9D7SWD0_9BACT</name>
<organism evidence="1 2">
    <name type="scientific">Candidatus Opimibacter skivensis</name>
    <dbReference type="NCBI Taxonomy" id="2982028"/>
    <lineage>
        <taxon>Bacteria</taxon>
        <taxon>Pseudomonadati</taxon>
        <taxon>Bacteroidota</taxon>
        <taxon>Saprospiria</taxon>
        <taxon>Saprospirales</taxon>
        <taxon>Saprospiraceae</taxon>
        <taxon>Candidatus Opimibacter</taxon>
    </lineage>
</organism>
<sequence>MKKGLNFIFFNDFKSFTYADRSHLNFYANRFLPCTYLKYRLEAPDFITSYHHAADFHDPSAHLF</sequence>
<dbReference type="Proteomes" id="UP000808337">
    <property type="component" value="Unassembled WGS sequence"/>
</dbReference>
<dbReference type="EMBL" id="JADKGY010000008">
    <property type="protein sequence ID" value="MBK9983122.1"/>
    <property type="molecule type" value="Genomic_DNA"/>
</dbReference>
<proteinExistence type="predicted"/>
<gene>
    <name evidence="1" type="ORF">IPP15_11995</name>
</gene>
<reference evidence="1 2" key="1">
    <citation type="submission" date="2020-10" db="EMBL/GenBank/DDBJ databases">
        <title>Connecting structure to function with the recovery of over 1000 high-quality activated sludge metagenome-assembled genomes encoding full-length rRNA genes using long-read sequencing.</title>
        <authorList>
            <person name="Singleton C.M."/>
            <person name="Petriglieri F."/>
            <person name="Kristensen J.M."/>
            <person name="Kirkegaard R.H."/>
            <person name="Michaelsen T.Y."/>
            <person name="Andersen M.H."/>
            <person name="Karst S.M."/>
            <person name="Dueholm M.S."/>
            <person name="Nielsen P.H."/>
            <person name="Albertsen M."/>
        </authorList>
    </citation>
    <scope>NUCLEOTIDE SEQUENCE [LARGE SCALE GENOMIC DNA]</scope>
    <source>
        <strain evidence="1">Ribe_18-Q3-R11-54_MAXAC.273</strain>
    </source>
</reference>
<protein>
    <submittedName>
        <fullName evidence="1">Uncharacterized protein</fullName>
    </submittedName>
</protein>
<evidence type="ECO:0000313" key="1">
    <source>
        <dbReference type="EMBL" id="MBK9983122.1"/>
    </source>
</evidence>
<accession>A0A9D7SWD0</accession>